<dbReference type="Gene3D" id="3.40.309.10">
    <property type="entry name" value="Aldehyde Dehydrogenase, Chain A, domain 2"/>
    <property type="match status" value="1"/>
</dbReference>
<gene>
    <name evidence="9" type="ORF">SAMN05421774_10373</name>
</gene>
<organism evidence="9 10">
    <name type="scientific">Gemmobacter megaterium</name>
    <dbReference type="NCBI Taxonomy" id="1086013"/>
    <lineage>
        <taxon>Bacteria</taxon>
        <taxon>Pseudomonadati</taxon>
        <taxon>Pseudomonadota</taxon>
        <taxon>Alphaproteobacteria</taxon>
        <taxon>Rhodobacterales</taxon>
        <taxon>Paracoccaceae</taxon>
        <taxon>Gemmobacter</taxon>
    </lineage>
</organism>
<feature type="active site" evidence="6">
    <location>
        <position position="286"/>
    </location>
</feature>
<dbReference type="STRING" id="1086013.SAMN05421774_10373"/>
<comment type="similarity">
    <text evidence="7">Belongs to the aldehyde dehydrogenase family.</text>
</comment>
<dbReference type="InterPro" id="IPR029510">
    <property type="entry name" value="Ald_DH_CS_GLU"/>
</dbReference>
<dbReference type="GO" id="GO:0003842">
    <property type="term" value="F:L-glutamate gamma-semialdehyde dehydrogenase activity"/>
    <property type="evidence" value="ECO:0007669"/>
    <property type="project" value="UniProtKB-EC"/>
</dbReference>
<evidence type="ECO:0000256" key="6">
    <source>
        <dbReference type="PROSITE-ProRule" id="PRU10007"/>
    </source>
</evidence>
<sequence length="524" mass="55881">MTAELPRVTYSNINADFTAVHSLFDGVLDDTRAQVLGRDHAHLIAGQPVASGAMATVVSPIDRDIVIGRFGVADAAMVDRAVQAARAAQPAWAARPWQDRVAILRGFADELSRRKFTLAAACLFEVGKSRMEAIGEAEEAVDLVRYYCNQMEENHGFLRQMKRAFDNEETIDRLRPLGVFAVIAPFNFPLALSANMASAAMVAGNAVVYKPSDRAGLTGALLAEAAQAAGIPDGVLNMITGDGATGRALAGHAGIDGIAFTGSHAVGMGLLRDVAAGPFNRPVIAEMGGKNPTYVTASADLDVAAAGMARSAFGLQGQKCSAGSRAFVANAVYDDFIARLIERARAVRIGNPADATVFMGPLIDDKALDRYLRACDEARRDGRLLFGGERLTGGFHDRGQYVLPAIVDGLPDDHRLHRDELFLPFLTVQRFDDLGDAIALGNAVDYGLTAGIYTRDPADLALFTDRAQAGVLYANRASGATTGAWPGIQTFCGWKGSGVSSKGGLGPYYLQQFMREQSLTLWHD</sequence>
<evidence type="ECO:0000313" key="10">
    <source>
        <dbReference type="Proteomes" id="UP000186141"/>
    </source>
</evidence>
<evidence type="ECO:0000256" key="5">
    <source>
        <dbReference type="ARBA" id="ARBA00048142"/>
    </source>
</evidence>
<comment type="catalytic activity">
    <reaction evidence="5">
        <text>L-glutamate 5-semialdehyde + NAD(+) + H2O = L-glutamate + NADH + 2 H(+)</text>
        <dbReference type="Rhea" id="RHEA:30235"/>
        <dbReference type="ChEBI" id="CHEBI:15377"/>
        <dbReference type="ChEBI" id="CHEBI:15378"/>
        <dbReference type="ChEBI" id="CHEBI:29985"/>
        <dbReference type="ChEBI" id="CHEBI:57540"/>
        <dbReference type="ChEBI" id="CHEBI:57945"/>
        <dbReference type="ChEBI" id="CHEBI:58066"/>
        <dbReference type="EC" id="1.2.1.88"/>
    </reaction>
</comment>
<dbReference type="InterPro" id="IPR016161">
    <property type="entry name" value="Ald_DH/histidinol_DH"/>
</dbReference>
<keyword evidence="3 7" id="KW-0560">Oxidoreductase</keyword>
<dbReference type="RefSeq" id="WP_076530403.1">
    <property type="nucleotide sequence ID" value="NZ_BMEH01000003.1"/>
</dbReference>
<protein>
    <recommendedName>
        <fullName evidence="2">L-glutamate gamma-semialdehyde dehydrogenase</fullName>
        <ecNumber evidence="2">1.2.1.88</ecNumber>
    </recommendedName>
</protein>
<feature type="domain" description="Aldehyde dehydrogenase" evidence="8">
    <location>
        <begin position="55"/>
        <end position="517"/>
    </location>
</feature>
<evidence type="ECO:0000256" key="1">
    <source>
        <dbReference type="ARBA" id="ARBA00004786"/>
    </source>
</evidence>
<dbReference type="GO" id="GO:0009898">
    <property type="term" value="C:cytoplasmic side of plasma membrane"/>
    <property type="evidence" value="ECO:0007669"/>
    <property type="project" value="TreeGrafter"/>
</dbReference>
<dbReference type="PANTHER" id="PTHR42862">
    <property type="entry name" value="DELTA-1-PYRROLINE-5-CARBOXYLATE DEHYDROGENASE 1, ISOFORM A-RELATED"/>
    <property type="match status" value="1"/>
</dbReference>
<dbReference type="InterPro" id="IPR016162">
    <property type="entry name" value="Ald_DH_N"/>
</dbReference>
<dbReference type="GO" id="GO:0010133">
    <property type="term" value="P:L-proline catabolic process to L-glutamate"/>
    <property type="evidence" value="ECO:0007669"/>
    <property type="project" value="TreeGrafter"/>
</dbReference>
<evidence type="ECO:0000256" key="3">
    <source>
        <dbReference type="ARBA" id="ARBA00023002"/>
    </source>
</evidence>
<keyword evidence="4" id="KW-0520">NAD</keyword>
<proteinExistence type="inferred from homology"/>
<dbReference type="InterPro" id="IPR015590">
    <property type="entry name" value="Aldehyde_DH_dom"/>
</dbReference>
<dbReference type="InterPro" id="IPR050485">
    <property type="entry name" value="Proline_metab_enzyme"/>
</dbReference>
<dbReference type="InterPro" id="IPR016160">
    <property type="entry name" value="Ald_DH_CS_CYS"/>
</dbReference>
<dbReference type="AlphaFoldDB" id="A0A1N7N2I9"/>
<keyword evidence="10" id="KW-1185">Reference proteome</keyword>
<evidence type="ECO:0000256" key="7">
    <source>
        <dbReference type="RuleBase" id="RU003345"/>
    </source>
</evidence>
<accession>A0A1N7N2I9</accession>
<dbReference type="PROSITE" id="PS00070">
    <property type="entry name" value="ALDEHYDE_DEHYDR_CYS"/>
    <property type="match status" value="1"/>
</dbReference>
<dbReference type="Proteomes" id="UP000186141">
    <property type="component" value="Unassembled WGS sequence"/>
</dbReference>
<evidence type="ECO:0000313" key="9">
    <source>
        <dbReference type="EMBL" id="SIS92545.1"/>
    </source>
</evidence>
<evidence type="ECO:0000256" key="2">
    <source>
        <dbReference type="ARBA" id="ARBA00012884"/>
    </source>
</evidence>
<dbReference type="OrthoDB" id="9802947at2"/>
<dbReference type="SUPFAM" id="SSF53720">
    <property type="entry name" value="ALDH-like"/>
    <property type="match status" value="1"/>
</dbReference>
<dbReference type="Pfam" id="PF00171">
    <property type="entry name" value="Aldedh"/>
    <property type="match status" value="1"/>
</dbReference>
<dbReference type="EC" id="1.2.1.88" evidence="2"/>
<dbReference type="PROSITE" id="PS00687">
    <property type="entry name" value="ALDEHYDE_DEHYDR_GLU"/>
    <property type="match status" value="1"/>
</dbReference>
<evidence type="ECO:0000256" key="4">
    <source>
        <dbReference type="ARBA" id="ARBA00023027"/>
    </source>
</evidence>
<dbReference type="PANTHER" id="PTHR42862:SF1">
    <property type="entry name" value="DELTA-1-PYRROLINE-5-CARBOXYLATE DEHYDROGENASE 2, ISOFORM A-RELATED"/>
    <property type="match status" value="1"/>
</dbReference>
<dbReference type="Gene3D" id="3.40.605.10">
    <property type="entry name" value="Aldehyde Dehydrogenase, Chain A, domain 1"/>
    <property type="match status" value="1"/>
</dbReference>
<name>A0A1N7N2I9_9RHOB</name>
<comment type="pathway">
    <text evidence="1">Amino-acid degradation; L-proline degradation into L-glutamate; L-glutamate from L-proline: step 2/2.</text>
</comment>
<dbReference type="EMBL" id="FTOT01000003">
    <property type="protein sequence ID" value="SIS92545.1"/>
    <property type="molecule type" value="Genomic_DNA"/>
</dbReference>
<dbReference type="InterPro" id="IPR016163">
    <property type="entry name" value="Ald_DH_C"/>
</dbReference>
<reference evidence="9 10" key="1">
    <citation type="submission" date="2017-01" db="EMBL/GenBank/DDBJ databases">
        <authorList>
            <person name="Mah S.A."/>
            <person name="Swanson W.J."/>
            <person name="Moy G.W."/>
            <person name="Vacquier V.D."/>
        </authorList>
    </citation>
    <scope>NUCLEOTIDE SEQUENCE [LARGE SCALE GENOMIC DNA]</scope>
    <source>
        <strain evidence="9 10">DSM 26375</strain>
    </source>
</reference>
<evidence type="ECO:0000259" key="8">
    <source>
        <dbReference type="Pfam" id="PF00171"/>
    </source>
</evidence>